<feature type="transmembrane region" description="Helical" evidence="6">
    <location>
        <begin position="27"/>
        <end position="48"/>
    </location>
</feature>
<dbReference type="InterPro" id="IPR035952">
    <property type="entry name" value="Rhomboid-like_sf"/>
</dbReference>
<dbReference type="Gene3D" id="1.20.1540.10">
    <property type="entry name" value="Rhomboid-like"/>
    <property type="match status" value="1"/>
</dbReference>
<sequence length="466" mass="51369">MGYDAIFSWTQAGIPTRLNQWWSSIPFVTSGVILICGVIYLLCLLIGYDSYVEICFLPSAVASHFQVYRFYTSVLFHGSLLHVLFNMLALVPLGTELERIMGSVRLLFLMLLLATTNAILHLTIAFLVAYNPLYHVPNLVNECSIGFSGVIFSMIVIETSLSGVQSRSVFGLFNVPAKWYAWILLVLFQFLASNVSLLGHLCGILSGFACLSFISFLFVNSSRAIFYFLIIFLAKPIYLAPDTYGLFNYLLPGPSFYSKIEGLSALSVCVRRPGFIMCTGGTTYGQLPTYSNTSAAPSALINGNFLRNISSWMPSRHISTAQVLKNRQCHILKYAHTCNGFLLEGEDPRFPGRARTLGSVGTEPTAREASAHLHARLLDNTTPSDPLTNTQHTAVNTVRADATVTAEQVDTFDEELKKLVGMGFEKTQAEVALAAADGDPNVAIEILMSQQVCIVKFELINCWVEV</sequence>
<feature type="transmembrane region" description="Helical" evidence="6">
    <location>
        <begin position="68"/>
        <end position="94"/>
    </location>
</feature>
<reference evidence="8" key="1">
    <citation type="journal article" date="2018" name="Nat. Genet.">
        <title>Extensive intraspecific gene order and gene structural variations between Mo17 and other maize genomes.</title>
        <authorList>
            <person name="Sun S."/>
            <person name="Zhou Y."/>
            <person name="Chen J."/>
            <person name="Shi J."/>
            <person name="Zhao H."/>
            <person name="Zhao H."/>
            <person name="Song W."/>
            <person name="Zhang M."/>
            <person name="Cui Y."/>
            <person name="Dong X."/>
            <person name="Liu H."/>
            <person name="Ma X."/>
            <person name="Jiao Y."/>
            <person name="Wang B."/>
            <person name="Wei X."/>
            <person name="Stein J.C."/>
            <person name="Glaubitz J.C."/>
            <person name="Lu F."/>
            <person name="Yu G."/>
            <person name="Liang C."/>
            <person name="Fengler K."/>
            <person name="Li B."/>
            <person name="Rafalski A."/>
            <person name="Schnable P.S."/>
            <person name="Ware D.H."/>
            <person name="Buckler E.S."/>
            <person name="Lai J."/>
        </authorList>
    </citation>
    <scope>NUCLEOTIDE SEQUENCE [LARGE SCALE GENOMIC DNA]</scope>
    <source>
        <tissue evidence="8">Seedling</tissue>
    </source>
</reference>
<gene>
    <name evidence="8" type="primary">RBL15</name>
    <name evidence="8" type="ORF">Zm00014a_022039</name>
</gene>
<dbReference type="EMBL" id="NCVQ01000001">
    <property type="protein sequence ID" value="PWZ54115.1"/>
    <property type="molecule type" value="Genomic_DNA"/>
</dbReference>
<dbReference type="PROSITE" id="PS50030">
    <property type="entry name" value="UBA"/>
    <property type="match status" value="1"/>
</dbReference>
<comment type="caution">
    <text evidence="8">The sequence shown here is derived from an EMBL/GenBank/DDBJ whole genome shotgun (WGS) entry which is preliminary data.</text>
</comment>
<dbReference type="AlphaFoldDB" id="A0A317Y668"/>
<dbReference type="GO" id="GO:0004252">
    <property type="term" value="F:serine-type endopeptidase activity"/>
    <property type="evidence" value="ECO:0007669"/>
    <property type="project" value="InterPro"/>
</dbReference>
<feature type="transmembrane region" description="Helical" evidence="6">
    <location>
        <begin position="197"/>
        <end position="219"/>
    </location>
</feature>
<evidence type="ECO:0000256" key="4">
    <source>
        <dbReference type="ARBA" id="ARBA00022989"/>
    </source>
</evidence>
<dbReference type="FunFam" id="1.20.1540.10:FF:000010">
    <property type="entry name" value="Rhomboid-like protein 15"/>
    <property type="match status" value="1"/>
</dbReference>
<comment type="subcellular location">
    <subcellularLocation>
        <location evidence="1">Membrane</location>
        <topology evidence="1">Multi-pass membrane protein</topology>
    </subcellularLocation>
</comment>
<protein>
    <submittedName>
        <fullName evidence="8">Rhomboid-like protein 15</fullName>
    </submittedName>
</protein>
<feature type="transmembrane region" description="Helical" evidence="6">
    <location>
        <begin position="136"/>
        <end position="157"/>
    </location>
</feature>
<dbReference type="InterPro" id="IPR009060">
    <property type="entry name" value="UBA-like_sf"/>
</dbReference>
<dbReference type="Pfam" id="PF00627">
    <property type="entry name" value="UBA"/>
    <property type="match status" value="1"/>
</dbReference>
<dbReference type="SUPFAM" id="SSF144091">
    <property type="entry name" value="Rhomboid-like"/>
    <property type="match status" value="1"/>
</dbReference>
<dbReference type="SUPFAM" id="SSF46934">
    <property type="entry name" value="UBA-like"/>
    <property type="match status" value="1"/>
</dbReference>
<feature type="transmembrane region" description="Helical" evidence="6">
    <location>
        <begin position="226"/>
        <end position="251"/>
    </location>
</feature>
<keyword evidence="5 6" id="KW-0472">Membrane</keyword>
<dbReference type="InterPro" id="IPR022764">
    <property type="entry name" value="Peptidase_S54_rhomboid_dom"/>
</dbReference>
<accession>A0A317Y668</accession>
<feature type="transmembrane region" description="Helical" evidence="6">
    <location>
        <begin position="169"/>
        <end position="191"/>
    </location>
</feature>
<comment type="similarity">
    <text evidence="2">Belongs to the peptidase S54 family.</text>
</comment>
<evidence type="ECO:0000256" key="3">
    <source>
        <dbReference type="ARBA" id="ARBA00022692"/>
    </source>
</evidence>
<dbReference type="SMART" id="SM00165">
    <property type="entry name" value="UBA"/>
    <property type="match status" value="1"/>
</dbReference>
<organism evidence="8">
    <name type="scientific">Zea mays</name>
    <name type="common">Maize</name>
    <dbReference type="NCBI Taxonomy" id="4577"/>
    <lineage>
        <taxon>Eukaryota</taxon>
        <taxon>Viridiplantae</taxon>
        <taxon>Streptophyta</taxon>
        <taxon>Embryophyta</taxon>
        <taxon>Tracheophyta</taxon>
        <taxon>Spermatophyta</taxon>
        <taxon>Magnoliopsida</taxon>
        <taxon>Liliopsida</taxon>
        <taxon>Poales</taxon>
        <taxon>Poaceae</taxon>
        <taxon>PACMAD clade</taxon>
        <taxon>Panicoideae</taxon>
        <taxon>Andropogonodae</taxon>
        <taxon>Andropogoneae</taxon>
        <taxon>Tripsacinae</taxon>
        <taxon>Zea</taxon>
    </lineage>
</organism>
<dbReference type="GO" id="GO:0016020">
    <property type="term" value="C:membrane"/>
    <property type="evidence" value="ECO:0007669"/>
    <property type="project" value="UniProtKB-SubCell"/>
</dbReference>
<evidence type="ECO:0000313" key="8">
    <source>
        <dbReference type="EMBL" id="PWZ54115.1"/>
    </source>
</evidence>
<evidence type="ECO:0000256" key="1">
    <source>
        <dbReference type="ARBA" id="ARBA00004141"/>
    </source>
</evidence>
<keyword evidence="4 6" id="KW-1133">Transmembrane helix</keyword>
<evidence type="ECO:0000259" key="7">
    <source>
        <dbReference type="PROSITE" id="PS50030"/>
    </source>
</evidence>
<dbReference type="Pfam" id="PF01694">
    <property type="entry name" value="Rhomboid"/>
    <property type="match status" value="1"/>
</dbReference>
<dbReference type="PANTHER" id="PTHR11009">
    <property type="entry name" value="DER1-LIKE PROTEIN, DERLIN"/>
    <property type="match status" value="1"/>
</dbReference>
<name>A0A317Y668_MAIZE</name>
<dbReference type="InterPro" id="IPR015940">
    <property type="entry name" value="UBA"/>
</dbReference>
<dbReference type="ExpressionAtlas" id="A0A317Y668">
    <property type="expression patterns" value="baseline and differential"/>
</dbReference>
<evidence type="ECO:0000256" key="5">
    <source>
        <dbReference type="ARBA" id="ARBA00023136"/>
    </source>
</evidence>
<feature type="transmembrane region" description="Helical" evidence="6">
    <location>
        <begin position="106"/>
        <end position="130"/>
    </location>
</feature>
<dbReference type="Gene3D" id="1.10.8.10">
    <property type="entry name" value="DNA helicase RuvA subunit, C-terminal domain"/>
    <property type="match status" value="1"/>
</dbReference>
<dbReference type="CDD" id="cd14287">
    <property type="entry name" value="UBA_At3g58460_like"/>
    <property type="match status" value="1"/>
</dbReference>
<evidence type="ECO:0000256" key="2">
    <source>
        <dbReference type="ARBA" id="ARBA00009045"/>
    </source>
</evidence>
<feature type="domain" description="UBA" evidence="7">
    <location>
        <begin position="411"/>
        <end position="450"/>
    </location>
</feature>
<keyword evidence="3 6" id="KW-0812">Transmembrane</keyword>
<dbReference type="Proteomes" id="UP000251960">
    <property type="component" value="Chromosome 1"/>
</dbReference>
<proteinExistence type="inferred from homology"/>
<evidence type="ECO:0000256" key="6">
    <source>
        <dbReference type="SAM" id="Phobius"/>
    </source>
</evidence>